<reference evidence="2" key="1">
    <citation type="journal article" date="2017" name="PLoS ONE">
        <title>The Agassiz's desert tortoise genome provides a resource for the conservation of a threatened species.</title>
        <authorList>
            <person name="Tollis M."/>
            <person name="DeNardo D.F."/>
            <person name="Cornelius J.A."/>
            <person name="Dolby G.A."/>
            <person name="Edwards T."/>
            <person name="Henen B.T."/>
            <person name="Karl A.E."/>
            <person name="Murphy R.W."/>
            <person name="Kusumi K."/>
        </authorList>
    </citation>
    <scope>NUCLEOTIDE SEQUENCE [LARGE SCALE GENOMIC DNA]</scope>
</reference>
<proteinExistence type="predicted"/>
<dbReference type="Ensembl" id="ENSGAGT00000000615.1">
    <property type="protein sequence ID" value="ENSGAGP00000000549.1"/>
    <property type="gene ID" value="ENSGAGG00000000457.1"/>
</dbReference>
<sequence>MESSYSIKFVSARPVPFDKGALLLVVHSLRFLFPGTWAQHRGLSPAKYLIQPYPPYYLRFPHPWNSFGPAQ</sequence>
<reference evidence="1" key="3">
    <citation type="submission" date="2025-09" db="UniProtKB">
        <authorList>
            <consortium name="Ensembl"/>
        </authorList>
    </citation>
    <scope>IDENTIFICATION</scope>
</reference>
<organism evidence="1 2">
    <name type="scientific">Gopherus agassizii</name>
    <name type="common">Agassiz's desert tortoise</name>
    <dbReference type="NCBI Taxonomy" id="38772"/>
    <lineage>
        <taxon>Eukaryota</taxon>
        <taxon>Metazoa</taxon>
        <taxon>Chordata</taxon>
        <taxon>Craniata</taxon>
        <taxon>Vertebrata</taxon>
        <taxon>Euteleostomi</taxon>
        <taxon>Archelosauria</taxon>
        <taxon>Testudinata</taxon>
        <taxon>Testudines</taxon>
        <taxon>Cryptodira</taxon>
        <taxon>Durocryptodira</taxon>
        <taxon>Testudinoidea</taxon>
        <taxon>Testudinidae</taxon>
        <taxon>Gopherus</taxon>
    </lineage>
</organism>
<protein>
    <submittedName>
        <fullName evidence="1">Uncharacterized protein</fullName>
    </submittedName>
</protein>
<evidence type="ECO:0000313" key="2">
    <source>
        <dbReference type="Proteomes" id="UP000291020"/>
    </source>
</evidence>
<dbReference type="AlphaFoldDB" id="A0A452GG49"/>
<reference evidence="1" key="2">
    <citation type="submission" date="2025-08" db="UniProtKB">
        <authorList>
            <consortium name="Ensembl"/>
        </authorList>
    </citation>
    <scope>IDENTIFICATION</scope>
</reference>
<accession>A0A452GG49</accession>
<evidence type="ECO:0000313" key="1">
    <source>
        <dbReference type="Ensembl" id="ENSGAGP00000000549.1"/>
    </source>
</evidence>
<dbReference type="Proteomes" id="UP000291020">
    <property type="component" value="Unassembled WGS sequence"/>
</dbReference>
<name>A0A452GG49_9SAUR</name>
<keyword evidence="2" id="KW-1185">Reference proteome</keyword>